<dbReference type="PANTHER" id="PTHR11620">
    <property type="entry name" value="60S RIBOSOMAL PROTEIN L23A"/>
    <property type="match status" value="1"/>
</dbReference>
<feature type="region of interest" description="Disordered" evidence="4">
    <location>
        <begin position="1"/>
        <end position="65"/>
    </location>
</feature>
<comment type="caution">
    <text evidence="5">The sequence shown here is derived from an EMBL/GenBank/DDBJ whole genome shotgun (WGS) entry which is preliminary data.</text>
</comment>
<dbReference type="SUPFAM" id="SSF54189">
    <property type="entry name" value="Ribosomal proteins S24e, L23 and L15e"/>
    <property type="match status" value="1"/>
</dbReference>
<evidence type="ECO:0000313" key="6">
    <source>
        <dbReference type="Proteomes" id="UP000322234"/>
    </source>
</evidence>
<dbReference type="GO" id="GO:0044391">
    <property type="term" value="C:ribosomal subunit"/>
    <property type="evidence" value="ECO:0007669"/>
    <property type="project" value="UniProtKB-ARBA"/>
</dbReference>
<dbReference type="GO" id="GO:0003735">
    <property type="term" value="F:structural constituent of ribosome"/>
    <property type="evidence" value="ECO:0007669"/>
    <property type="project" value="InterPro"/>
</dbReference>
<keyword evidence="2" id="KW-0689">Ribosomal protein</keyword>
<name>A0A6B0QYU2_9CETA</name>
<evidence type="ECO:0000313" key="5">
    <source>
        <dbReference type="EMBL" id="MXQ80734.1"/>
    </source>
</evidence>
<dbReference type="Gene3D" id="3.30.70.330">
    <property type="match status" value="1"/>
</dbReference>
<dbReference type="Proteomes" id="UP000322234">
    <property type="component" value="Unassembled WGS sequence"/>
</dbReference>
<feature type="compositionally biased region" description="Polar residues" evidence="4">
    <location>
        <begin position="30"/>
        <end position="44"/>
    </location>
</feature>
<protein>
    <submittedName>
        <fullName evidence="5">Uncharacterized protein</fullName>
    </submittedName>
</protein>
<organism evidence="5 6">
    <name type="scientific">Bos mutus</name>
    <name type="common">wild yak</name>
    <dbReference type="NCBI Taxonomy" id="72004"/>
    <lineage>
        <taxon>Eukaryota</taxon>
        <taxon>Metazoa</taxon>
        <taxon>Chordata</taxon>
        <taxon>Craniata</taxon>
        <taxon>Vertebrata</taxon>
        <taxon>Euteleostomi</taxon>
        <taxon>Mammalia</taxon>
        <taxon>Eutheria</taxon>
        <taxon>Laurasiatheria</taxon>
        <taxon>Artiodactyla</taxon>
        <taxon>Ruminantia</taxon>
        <taxon>Pecora</taxon>
        <taxon>Bovidae</taxon>
        <taxon>Bovinae</taxon>
        <taxon>Bos</taxon>
    </lineage>
</organism>
<dbReference type="EMBL" id="VBQZ03000005">
    <property type="protein sequence ID" value="MXQ80734.1"/>
    <property type="molecule type" value="Genomic_DNA"/>
</dbReference>
<evidence type="ECO:0000256" key="4">
    <source>
        <dbReference type="SAM" id="MobiDB-lite"/>
    </source>
</evidence>
<feature type="compositionally biased region" description="Basic and acidic residues" evidence="4">
    <location>
        <begin position="9"/>
        <end position="26"/>
    </location>
</feature>
<dbReference type="InterPro" id="IPR013025">
    <property type="entry name" value="Ribosomal_uL23-like"/>
</dbReference>
<keyword evidence="6" id="KW-1185">Reference proteome</keyword>
<proteinExistence type="inferred from homology"/>
<reference evidence="5" key="1">
    <citation type="submission" date="2019-10" db="EMBL/GenBank/DDBJ databases">
        <title>The sequence and de novo assembly of the wild yak genome.</title>
        <authorList>
            <person name="Liu Y."/>
        </authorList>
    </citation>
    <scope>NUCLEOTIDE SEQUENCE [LARGE SCALE GENOMIC DNA]</scope>
    <source>
        <strain evidence="5">WY2019</strain>
    </source>
</reference>
<dbReference type="InterPro" id="IPR012678">
    <property type="entry name" value="Ribosomal_uL23/eL15/eS24_sf"/>
</dbReference>
<evidence type="ECO:0000256" key="2">
    <source>
        <dbReference type="ARBA" id="ARBA00022980"/>
    </source>
</evidence>
<sequence>MGKPAKATSIEDTRQGRKDSAVTEKRTQHRVTPNQTQPGLQLTRTKTKTKAPAPPPPQVPVMLRNRPVNRKPDDAAVDASLAARSFDPTDAQKDLSLCNQSHPQAYPTRNDFASIISSSGIIPFDLNPPPKVLSWHKINQTCCGWNREDERTYKSKTPMGQKFLESSVLSGSHSRTRKLTKSNLSTDKGPFSEQDTDLLSLLEAAIHSNPALFHTAAPNTEAQEAAQISSEEHPRRNKPDHCVIVELPLTTASAMKKIEDHTTLAFTVGVKANRHQMKPAMQKLCDIDNG</sequence>
<dbReference type="AlphaFoldDB" id="A0A6B0QYU2"/>
<dbReference type="InterPro" id="IPR012677">
    <property type="entry name" value="Nucleotide-bd_a/b_plait_sf"/>
</dbReference>
<evidence type="ECO:0000256" key="1">
    <source>
        <dbReference type="ARBA" id="ARBA00006700"/>
    </source>
</evidence>
<evidence type="ECO:0000256" key="3">
    <source>
        <dbReference type="ARBA" id="ARBA00023274"/>
    </source>
</evidence>
<gene>
    <name evidence="5" type="ORF">E5288_WYG009190</name>
</gene>
<keyword evidence="3" id="KW-0687">Ribonucleoprotein</keyword>
<accession>A0A6B0QYU2</accession>
<feature type="region of interest" description="Disordered" evidence="4">
    <location>
        <begin position="167"/>
        <end position="190"/>
    </location>
</feature>
<dbReference type="GO" id="GO:0006412">
    <property type="term" value="P:translation"/>
    <property type="evidence" value="ECO:0007669"/>
    <property type="project" value="InterPro"/>
</dbReference>
<comment type="similarity">
    <text evidence="1">Belongs to the universal ribosomal protein uL23 family.</text>
</comment>